<dbReference type="RefSeq" id="WP_077309292.1">
    <property type="nucleotide sequence ID" value="NZ_CP016090.1"/>
</dbReference>
<protein>
    <submittedName>
        <fullName evidence="1">Uncharacterized protein</fullName>
    </submittedName>
</protein>
<dbReference type="AlphaFoldDB" id="A0A9Q5CSP5"/>
<name>A0A9Q5CSP5_CLOBE</name>
<comment type="caution">
    <text evidence="1">The sequence shown here is derived from an EMBL/GenBank/DDBJ whole genome shotgun (WGS) entry which is preliminary data.</text>
</comment>
<proteinExistence type="predicted"/>
<sequence length="63" mass="7630">MGIFIKEKSEEVYFIDLENGKDRIDYCNKDIIEFIIFETIISQMAIKYDDIDNYEEQGYEYAR</sequence>
<organism evidence="1 2">
    <name type="scientific">Clostridium beijerinckii</name>
    <name type="common">Clostridium MP</name>
    <dbReference type="NCBI Taxonomy" id="1520"/>
    <lineage>
        <taxon>Bacteria</taxon>
        <taxon>Bacillati</taxon>
        <taxon>Bacillota</taxon>
        <taxon>Clostridia</taxon>
        <taxon>Eubacteriales</taxon>
        <taxon>Clostridiaceae</taxon>
        <taxon>Clostridium</taxon>
    </lineage>
</organism>
<dbReference type="EMBL" id="JABSXK010000001">
    <property type="protein sequence ID" value="NRV09739.1"/>
    <property type="molecule type" value="Genomic_DNA"/>
</dbReference>
<evidence type="ECO:0000313" key="1">
    <source>
        <dbReference type="EMBL" id="NRV09739.1"/>
    </source>
</evidence>
<gene>
    <name evidence="1" type="ORF">DFH45_002702</name>
</gene>
<evidence type="ECO:0000313" key="2">
    <source>
        <dbReference type="Proteomes" id="UP000821656"/>
    </source>
</evidence>
<reference evidence="1" key="1">
    <citation type="submission" date="2020-05" db="EMBL/GenBank/DDBJ databases">
        <title>Genomic insights into acetone-butanol-ethanol (ABE) fermentation by sequencing solventogenic clostridia strains.</title>
        <authorList>
            <person name="Brown S."/>
        </authorList>
    </citation>
    <scope>NUCLEOTIDE SEQUENCE</scope>
    <source>
        <strain evidence="1">DJ126</strain>
    </source>
</reference>
<dbReference type="Proteomes" id="UP000821656">
    <property type="component" value="Unassembled WGS sequence"/>
</dbReference>
<accession>A0A9Q5CSP5</accession>